<sequence length="377" mass="42574">MECGICCEKGKHLFCETCVGERIRLFRYEILKLLTKKERAATEVRRWVEAEEAGGARRREAEGEEVGRRTGEVRVVVERERERVGQARARVRAKREDITAREKQLRDAKEYQKTQRSREVDKAAASIVIARARLDTALTDLAEQRHCEIADLACIMRLTKSTFANGTFFFLAGLEIPDLRELRKFDALHLTTVLSHISHVIWLTASYLSVKLPHAIVLPNLVVHDPGVYIRRDWSTSGRSRLPMHVEQDIATMDISVVERFVEGTSCLASCAAYLGWTQHTFSGEAADTLNLGQVLYDLFTTTNEKKGLWTHDAGHISKAAHGDGEIWTMDVDSIARKTMRALKRGGAEWHVVDERDEVGDEVGDDWDEVDGSGDLN</sequence>
<evidence type="ECO:0000313" key="6">
    <source>
        <dbReference type="Proteomes" id="UP000033140"/>
    </source>
</evidence>
<keyword evidence="3" id="KW-0175">Coiled coil</keyword>
<dbReference type="RefSeq" id="XP_019022222.1">
    <property type="nucleotide sequence ID" value="XM_019165638.1"/>
</dbReference>
<organism evidence="5 6">
    <name type="scientific">Saitoella complicata (strain BCRC 22490 / CBS 7301 / JCM 7358 / NBRC 10748 / NRRL Y-17804)</name>
    <dbReference type="NCBI Taxonomy" id="698492"/>
    <lineage>
        <taxon>Eukaryota</taxon>
        <taxon>Fungi</taxon>
        <taxon>Dikarya</taxon>
        <taxon>Ascomycota</taxon>
        <taxon>Taphrinomycotina</taxon>
        <taxon>Taphrinomycotina incertae sedis</taxon>
        <taxon>Saitoella</taxon>
    </lineage>
</organism>
<reference evidence="5 6" key="2">
    <citation type="journal article" date="2014" name="J. Gen. Appl. Microbiol.">
        <title>The early diverging ascomycetous budding yeast Saitoella complicata has three histone deacetylases belonging to the Clr6, Hos2, and Rpd3 lineages.</title>
        <authorList>
            <person name="Nishida H."/>
            <person name="Matsumoto T."/>
            <person name="Kondo S."/>
            <person name="Hamamoto M."/>
            <person name="Yoshikawa H."/>
        </authorList>
    </citation>
    <scope>NUCLEOTIDE SEQUENCE [LARGE SCALE GENOMIC DNA]</scope>
    <source>
        <strain evidence="5 6">NRRL Y-17804</strain>
    </source>
</reference>
<dbReference type="GO" id="GO:0032991">
    <property type="term" value="C:protein-containing complex"/>
    <property type="evidence" value="ECO:0007669"/>
    <property type="project" value="UniProtKB-ARBA"/>
</dbReference>
<reference evidence="5 6" key="1">
    <citation type="journal article" date="2011" name="J. Gen. Appl. Microbiol.">
        <title>Draft genome sequencing of the enigmatic yeast Saitoella complicata.</title>
        <authorList>
            <person name="Nishida H."/>
            <person name="Hamamoto M."/>
            <person name="Sugiyama J."/>
        </authorList>
    </citation>
    <scope>NUCLEOTIDE SEQUENCE [LARGE SCALE GENOMIC DNA]</scope>
    <source>
        <strain evidence="5 6">NRRL Y-17804</strain>
    </source>
</reference>
<evidence type="ECO:0000256" key="2">
    <source>
        <dbReference type="ARBA" id="ARBA00013807"/>
    </source>
</evidence>
<name>A0A0E9NN67_SAICN</name>
<comment type="similarity">
    <text evidence="1">Belongs to the ATG14 family.</text>
</comment>
<protein>
    <recommendedName>
        <fullName evidence="2">Autophagy-related protein 14</fullName>
    </recommendedName>
</protein>
<feature type="region of interest" description="Disordered" evidence="4">
    <location>
        <begin position="355"/>
        <end position="377"/>
    </location>
</feature>
<dbReference type="GO" id="GO:0005737">
    <property type="term" value="C:cytoplasm"/>
    <property type="evidence" value="ECO:0007669"/>
    <property type="project" value="UniProtKB-ARBA"/>
</dbReference>
<evidence type="ECO:0000256" key="3">
    <source>
        <dbReference type="ARBA" id="ARBA00023054"/>
    </source>
</evidence>
<proteinExistence type="inferred from homology"/>
<accession>A0A0E9NN67</accession>
<evidence type="ECO:0000256" key="4">
    <source>
        <dbReference type="SAM" id="MobiDB-lite"/>
    </source>
</evidence>
<dbReference type="InterPro" id="IPR018791">
    <property type="entry name" value="UV_resistance/autophagy_Atg14"/>
</dbReference>
<keyword evidence="6" id="KW-1185">Reference proteome</keyword>
<evidence type="ECO:0000256" key="1">
    <source>
        <dbReference type="ARBA" id="ARBA00009574"/>
    </source>
</evidence>
<dbReference type="EMBL" id="BACD03000043">
    <property type="protein sequence ID" value="GAO51279.1"/>
    <property type="molecule type" value="Genomic_DNA"/>
</dbReference>
<reference evidence="5 6" key="3">
    <citation type="journal article" date="2015" name="Genome Announc.">
        <title>Draft Genome Sequence of the Archiascomycetous Yeast Saitoella complicata.</title>
        <authorList>
            <person name="Yamauchi K."/>
            <person name="Kondo S."/>
            <person name="Hamamoto M."/>
            <person name="Takahashi Y."/>
            <person name="Ogura Y."/>
            <person name="Hayashi T."/>
            <person name="Nishida H."/>
        </authorList>
    </citation>
    <scope>NUCLEOTIDE SEQUENCE [LARGE SCALE GENOMIC DNA]</scope>
    <source>
        <strain evidence="5 6">NRRL Y-17804</strain>
    </source>
</reference>
<gene>
    <name evidence="5" type="ORF">G7K_5385-t1</name>
</gene>
<dbReference type="AlphaFoldDB" id="A0A0E9NN67"/>
<dbReference type="OrthoDB" id="16772at2759"/>
<dbReference type="Pfam" id="PF10186">
    <property type="entry name" value="ATG14"/>
    <property type="match status" value="1"/>
</dbReference>
<evidence type="ECO:0000313" key="5">
    <source>
        <dbReference type="EMBL" id="GAO51279.1"/>
    </source>
</evidence>
<dbReference type="Proteomes" id="UP000033140">
    <property type="component" value="Unassembled WGS sequence"/>
</dbReference>
<comment type="caution">
    <text evidence="5">The sequence shown here is derived from an EMBL/GenBank/DDBJ whole genome shotgun (WGS) entry which is preliminary data.</text>
</comment>